<dbReference type="SUPFAM" id="SSF56925">
    <property type="entry name" value="OMPA-like"/>
    <property type="match status" value="1"/>
</dbReference>
<comment type="caution">
    <text evidence="2">The sequence shown here is derived from an EMBL/GenBank/DDBJ whole genome shotgun (WGS) entry which is preliminary data.</text>
</comment>
<organism evidence="2 3">
    <name type="scientific">Aquimarina muelleri</name>
    <dbReference type="NCBI Taxonomy" id="279356"/>
    <lineage>
        <taxon>Bacteria</taxon>
        <taxon>Pseudomonadati</taxon>
        <taxon>Bacteroidota</taxon>
        <taxon>Flavobacteriia</taxon>
        <taxon>Flavobacteriales</taxon>
        <taxon>Flavobacteriaceae</taxon>
        <taxon>Aquimarina</taxon>
    </lineage>
</organism>
<dbReference type="Pfam" id="PF13568">
    <property type="entry name" value="OMP_b-brl_2"/>
    <property type="match status" value="1"/>
</dbReference>
<evidence type="ECO:0000313" key="2">
    <source>
        <dbReference type="EMBL" id="GGX25034.1"/>
    </source>
</evidence>
<evidence type="ECO:0000259" key="1">
    <source>
        <dbReference type="Pfam" id="PF13568"/>
    </source>
</evidence>
<dbReference type="RefSeq" id="WP_027412498.1">
    <property type="nucleotide sequence ID" value="NZ_BMWS01000019.1"/>
</dbReference>
<accession>A0A918JZ88</accession>
<dbReference type="InterPro" id="IPR011250">
    <property type="entry name" value="OMP/PagP_B-barrel"/>
</dbReference>
<dbReference type="Proteomes" id="UP000601108">
    <property type="component" value="Unassembled WGS sequence"/>
</dbReference>
<feature type="domain" description="Outer membrane protein beta-barrel" evidence="1">
    <location>
        <begin position="19"/>
        <end position="164"/>
    </location>
</feature>
<dbReference type="EMBL" id="BMWS01000019">
    <property type="protein sequence ID" value="GGX25034.1"/>
    <property type="molecule type" value="Genomic_DNA"/>
</dbReference>
<keyword evidence="3" id="KW-1185">Reference proteome</keyword>
<gene>
    <name evidence="2" type="ORF">GCM10007384_27640</name>
</gene>
<dbReference type="InterPro" id="IPR025665">
    <property type="entry name" value="Beta-barrel_OMP_2"/>
</dbReference>
<name>A0A918JZ88_9FLAO</name>
<reference evidence="2 3" key="1">
    <citation type="journal article" date="2014" name="Int. J. Syst. Evol. Microbiol.">
        <title>Complete genome sequence of Corynebacterium casei LMG S-19264T (=DSM 44701T), isolated from a smear-ripened cheese.</title>
        <authorList>
            <consortium name="US DOE Joint Genome Institute (JGI-PGF)"/>
            <person name="Walter F."/>
            <person name="Albersmeier A."/>
            <person name="Kalinowski J."/>
            <person name="Ruckert C."/>
        </authorList>
    </citation>
    <scope>NUCLEOTIDE SEQUENCE [LARGE SCALE GENOMIC DNA]</scope>
    <source>
        <strain evidence="2 3">KCTC 12285</strain>
    </source>
</reference>
<protein>
    <recommendedName>
        <fullName evidence="1">Outer membrane protein beta-barrel domain-containing protein</fullName>
    </recommendedName>
</protein>
<sequence>MKKLLVIVMFFGVFGIVSAQNKTSFGLRGGANISNLSNSDLETKLGAYLGAFVNIRFSEFYALQPEVGYSNQGGETKFPTADNVEIHYISIAATNKFFIKGTGLHFIIAPGFDFDFDDTPVSLINREEGNDVTFIDVSIAVGLGYEFKNGLTIEARYKQGTLDVFSGDFHDFSKEQLLYEEKNQFNEVFQLGLSYRFNF</sequence>
<dbReference type="AlphaFoldDB" id="A0A918JZ88"/>
<evidence type="ECO:0000313" key="3">
    <source>
        <dbReference type="Proteomes" id="UP000601108"/>
    </source>
</evidence>
<proteinExistence type="predicted"/>